<reference evidence="1 2" key="1">
    <citation type="submission" date="2019-03" db="EMBL/GenBank/DDBJ databases">
        <title>Genomic Encyclopedia of Type Strains, Phase IV (KMG-IV): sequencing the most valuable type-strain genomes for metagenomic binning, comparative biology and taxonomic classification.</title>
        <authorList>
            <person name="Goeker M."/>
        </authorList>
    </citation>
    <scope>NUCLEOTIDE SEQUENCE [LARGE SCALE GENOMIC DNA]</scope>
    <source>
        <strain evidence="1 2">DSM 16326</strain>
    </source>
</reference>
<gene>
    <name evidence="1" type="ORF">EDC23_1773</name>
</gene>
<dbReference type="EMBL" id="SOQX01000004">
    <property type="protein sequence ID" value="TDY01027.1"/>
    <property type="molecule type" value="Genomic_DNA"/>
</dbReference>
<dbReference type="OrthoDB" id="9800518at2"/>
<sequence length="111" mass="11939">MLKLLHTIEQRDPDALIRTLKRELESGGGANLPLDQGTSEGGYSDASDLQVTVLGIEQSEMTLQARIGVFFTEIVANCSCGDEPVHKPAYCRMQLSINRATGTATAVVMAD</sequence>
<protein>
    <submittedName>
        <fullName evidence="1">Uncharacterized protein</fullName>
    </submittedName>
</protein>
<organism evidence="1 2">
    <name type="scientific">Thiohalophilus thiocyanatoxydans</name>
    <dbReference type="NCBI Taxonomy" id="381308"/>
    <lineage>
        <taxon>Bacteria</taxon>
        <taxon>Pseudomonadati</taxon>
        <taxon>Pseudomonadota</taxon>
        <taxon>Gammaproteobacteria</taxon>
        <taxon>Thiohalomonadales</taxon>
        <taxon>Thiohalophilaceae</taxon>
        <taxon>Thiohalophilus</taxon>
    </lineage>
</organism>
<evidence type="ECO:0000313" key="2">
    <source>
        <dbReference type="Proteomes" id="UP000294914"/>
    </source>
</evidence>
<accession>A0A4R8ITM6</accession>
<name>A0A4R8ITM6_9GAMM</name>
<keyword evidence="2" id="KW-1185">Reference proteome</keyword>
<dbReference type="AlphaFoldDB" id="A0A4R8ITM6"/>
<evidence type="ECO:0000313" key="1">
    <source>
        <dbReference type="EMBL" id="TDY01027.1"/>
    </source>
</evidence>
<comment type="caution">
    <text evidence="1">The sequence shown here is derived from an EMBL/GenBank/DDBJ whole genome shotgun (WGS) entry which is preliminary data.</text>
</comment>
<dbReference type="Proteomes" id="UP000294914">
    <property type="component" value="Unassembled WGS sequence"/>
</dbReference>
<dbReference type="RefSeq" id="WP_134083618.1">
    <property type="nucleotide sequence ID" value="NZ_SOQX01000004.1"/>
</dbReference>
<proteinExistence type="predicted"/>